<organism evidence="1 2">
    <name type="scientific">Aeromonas veronii</name>
    <dbReference type="NCBI Taxonomy" id="654"/>
    <lineage>
        <taxon>Bacteria</taxon>
        <taxon>Pseudomonadati</taxon>
        <taxon>Pseudomonadota</taxon>
        <taxon>Gammaproteobacteria</taxon>
        <taxon>Aeromonadales</taxon>
        <taxon>Aeromonadaceae</taxon>
        <taxon>Aeromonas</taxon>
    </lineage>
</organism>
<dbReference type="EMBL" id="PZKL01000045">
    <property type="protein sequence ID" value="PTH79099.1"/>
    <property type="molecule type" value="Genomic_DNA"/>
</dbReference>
<accession>A0A2T4MWZ0</accession>
<gene>
    <name evidence="1" type="ORF">DAA48_21920</name>
</gene>
<evidence type="ECO:0000313" key="1">
    <source>
        <dbReference type="EMBL" id="PTH79099.1"/>
    </source>
</evidence>
<dbReference type="Proteomes" id="UP000241986">
    <property type="component" value="Unassembled WGS sequence"/>
</dbReference>
<name>A0A2T4MWZ0_AERVE</name>
<dbReference type="AlphaFoldDB" id="A0A2T4MWZ0"/>
<comment type="caution">
    <text evidence="1">The sequence shown here is derived from an EMBL/GenBank/DDBJ whole genome shotgun (WGS) entry which is preliminary data.</text>
</comment>
<sequence>MNECFERLVAGVLIPDGADMTARSVADLYPHMLNPISTKLTFGVFDFTMGSAVSYKGSPYFLVESKIDLESVGLAGCKMSPRSANKAIRSFFAESAIKHGGLVRYSDVPAIINGIETYSVELLIPMLDQNIELMMNGRFAKKFIHSVAAEKGDLQRNYRDVPQSKIGHVQHSRAVVGASVRNAIRAMSGEK</sequence>
<proteinExistence type="predicted"/>
<dbReference type="RefSeq" id="WP_107684724.1">
    <property type="nucleotide sequence ID" value="NZ_PZKL01000045.1"/>
</dbReference>
<evidence type="ECO:0000313" key="2">
    <source>
        <dbReference type="Proteomes" id="UP000241986"/>
    </source>
</evidence>
<reference evidence="1 2" key="1">
    <citation type="submission" date="2018-03" db="EMBL/GenBank/DDBJ databases">
        <title>Aeromonas veronii whole genome sequencing and analysis.</title>
        <authorList>
            <person name="Xie H."/>
            <person name="Liu T."/>
            <person name="Wang K."/>
        </authorList>
    </citation>
    <scope>NUCLEOTIDE SEQUENCE [LARGE SCALE GENOMIC DNA]</scope>
    <source>
        <strain evidence="1 2">XH.VA.1</strain>
    </source>
</reference>
<protein>
    <submittedName>
        <fullName evidence="1">Uncharacterized protein</fullName>
    </submittedName>
</protein>